<evidence type="ECO:0000313" key="1">
    <source>
        <dbReference type="EMBL" id="CAF1639253.1"/>
    </source>
</evidence>
<dbReference type="AlphaFoldDB" id="A0A816DWN3"/>
<protein>
    <submittedName>
        <fullName evidence="1">Uncharacterized protein</fullName>
    </submittedName>
</protein>
<dbReference type="Proteomes" id="UP000663828">
    <property type="component" value="Unassembled WGS sequence"/>
</dbReference>
<gene>
    <name evidence="1" type="ORF">XAT740_LOCUS53023</name>
</gene>
<evidence type="ECO:0000313" key="2">
    <source>
        <dbReference type="Proteomes" id="UP000663828"/>
    </source>
</evidence>
<keyword evidence="2" id="KW-1185">Reference proteome</keyword>
<dbReference type="Gene3D" id="1.25.40.10">
    <property type="entry name" value="Tetratricopeptide repeat domain"/>
    <property type="match status" value="1"/>
</dbReference>
<proteinExistence type="predicted"/>
<comment type="caution">
    <text evidence="1">The sequence shown here is derived from an EMBL/GenBank/DDBJ whole genome shotgun (WGS) entry which is preliminary data.</text>
</comment>
<organism evidence="1 2">
    <name type="scientific">Adineta ricciae</name>
    <name type="common">Rotifer</name>
    <dbReference type="NCBI Taxonomy" id="249248"/>
    <lineage>
        <taxon>Eukaryota</taxon>
        <taxon>Metazoa</taxon>
        <taxon>Spiralia</taxon>
        <taxon>Gnathifera</taxon>
        <taxon>Rotifera</taxon>
        <taxon>Eurotatoria</taxon>
        <taxon>Bdelloidea</taxon>
        <taxon>Adinetida</taxon>
        <taxon>Adinetidae</taxon>
        <taxon>Adineta</taxon>
    </lineage>
</organism>
<dbReference type="SUPFAM" id="SSF48452">
    <property type="entry name" value="TPR-like"/>
    <property type="match status" value="1"/>
</dbReference>
<accession>A0A816DWN3</accession>
<dbReference type="Gene3D" id="3.90.176.10">
    <property type="entry name" value="Toxin ADP-ribosyltransferase, Chain A, domain 1"/>
    <property type="match status" value="1"/>
</dbReference>
<reference evidence="1" key="1">
    <citation type="submission" date="2021-02" db="EMBL/GenBank/DDBJ databases">
        <authorList>
            <person name="Nowell W R."/>
        </authorList>
    </citation>
    <scope>NUCLEOTIDE SEQUENCE</scope>
</reference>
<dbReference type="InterPro" id="IPR011990">
    <property type="entry name" value="TPR-like_helical_dom_sf"/>
</dbReference>
<dbReference type="SUPFAM" id="SSF56399">
    <property type="entry name" value="ADP-ribosylation"/>
    <property type="match status" value="1"/>
</dbReference>
<name>A0A816DWN3_ADIRI</name>
<dbReference type="EMBL" id="CAJNOR010008932">
    <property type="protein sequence ID" value="CAF1639253.1"/>
    <property type="molecule type" value="Genomic_DNA"/>
</dbReference>
<sequence>MFTITASKQKASSDSPFADISKRSQFSGEEEILFVPGQMFYIDKIDMRLEEEIKVYSIEMSLQDKCQERIEPLHQTFQIMLEKHANDSLLCLAAFLVTSGKVSDGKDLNKEFLRKMGDRNKQYDCYEGLFLITNSENDTEEAEFMYRKMNEKKFGLQQLPTTESVRITTEDECNDFHTAANLLSNVYSQLSVDQSADEILEYANSNRYRNNLEQTAHATYTIVQTLLESGLYPMAILFLEQIVYIMKIQTNVSFDPLLKVRCFIQLGHCYRQLNDNINALEKYRLVFEQDVRLPTNEYITTLNNYGMMLEDANKYEDALYQYIKIAEIYNSDANIGSLRECQHTEERIRRVVSRLIPME</sequence>